<dbReference type="EMBL" id="JALNTZ010000004">
    <property type="protein sequence ID" value="KAJ3655711.1"/>
    <property type="molecule type" value="Genomic_DNA"/>
</dbReference>
<accession>A0AA38IIA6</accession>
<dbReference type="AlphaFoldDB" id="A0AA38IIA6"/>
<organism evidence="1 2">
    <name type="scientific">Zophobas morio</name>
    <dbReference type="NCBI Taxonomy" id="2755281"/>
    <lineage>
        <taxon>Eukaryota</taxon>
        <taxon>Metazoa</taxon>
        <taxon>Ecdysozoa</taxon>
        <taxon>Arthropoda</taxon>
        <taxon>Hexapoda</taxon>
        <taxon>Insecta</taxon>
        <taxon>Pterygota</taxon>
        <taxon>Neoptera</taxon>
        <taxon>Endopterygota</taxon>
        <taxon>Coleoptera</taxon>
        <taxon>Polyphaga</taxon>
        <taxon>Cucujiformia</taxon>
        <taxon>Tenebrionidae</taxon>
        <taxon>Zophobas</taxon>
    </lineage>
</organism>
<evidence type="ECO:0000313" key="2">
    <source>
        <dbReference type="Proteomes" id="UP001168821"/>
    </source>
</evidence>
<name>A0AA38IIA6_9CUCU</name>
<evidence type="ECO:0000313" key="1">
    <source>
        <dbReference type="EMBL" id="KAJ3655711.1"/>
    </source>
</evidence>
<protein>
    <submittedName>
        <fullName evidence="1">Uncharacterized protein</fullName>
    </submittedName>
</protein>
<reference evidence="1" key="1">
    <citation type="journal article" date="2023" name="G3 (Bethesda)">
        <title>Whole genome assemblies of Zophobas morio and Tenebrio molitor.</title>
        <authorList>
            <person name="Kaur S."/>
            <person name="Stinson S.A."/>
            <person name="diCenzo G.C."/>
        </authorList>
    </citation>
    <scope>NUCLEOTIDE SEQUENCE</scope>
    <source>
        <strain evidence="1">QUZm001</strain>
    </source>
</reference>
<sequence length="99" mass="11600">MQQNLELPAGGYLAEITMFTYRTALLVHIYCVYNESPLTIQAHDDRLAKENRKLPLGIQQMFLYGNNRPLSPYVKFSHIAREEQSVRWKNCVHIPIRCH</sequence>
<comment type="caution">
    <text evidence="1">The sequence shown here is derived from an EMBL/GenBank/DDBJ whole genome shotgun (WGS) entry which is preliminary data.</text>
</comment>
<keyword evidence="2" id="KW-1185">Reference proteome</keyword>
<gene>
    <name evidence="1" type="ORF">Zmor_014831</name>
</gene>
<proteinExistence type="predicted"/>
<dbReference type="Proteomes" id="UP001168821">
    <property type="component" value="Unassembled WGS sequence"/>
</dbReference>